<keyword evidence="2" id="KW-1185">Reference proteome</keyword>
<name>A0ABU5PK12_9BACL</name>
<gene>
    <name evidence="1" type="ORF">U9M73_09735</name>
</gene>
<proteinExistence type="predicted"/>
<comment type="caution">
    <text evidence="1">The sequence shown here is derived from an EMBL/GenBank/DDBJ whole genome shotgun (WGS) entry which is preliminary data.</text>
</comment>
<organism evidence="1 2">
    <name type="scientific">Paenibacillus phoenicis</name>
    <dbReference type="NCBI Taxonomy" id="554117"/>
    <lineage>
        <taxon>Bacteria</taxon>
        <taxon>Bacillati</taxon>
        <taxon>Bacillota</taxon>
        <taxon>Bacilli</taxon>
        <taxon>Bacillales</taxon>
        <taxon>Paenibacillaceae</taxon>
        <taxon>Paenibacillus</taxon>
    </lineage>
</organism>
<evidence type="ECO:0000313" key="2">
    <source>
        <dbReference type="Proteomes" id="UP001292216"/>
    </source>
</evidence>
<evidence type="ECO:0000313" key="1">
    <source>
        <dbReference type="EMBL" id="MEA3570279.1"/>
    </source>
</evidence>
<sequence>MCNADVIMIDVDQHAKSRYSAEFAGETFDTEHRDTASSSASTCCHTFKPKSKSS</sequence>
<protein>
    <submittedName>
        <fullName evidence="1">DUF1540 domain-containing protein</fullName>
    </submittedName>
</protein>
<reference evidence="1 2" key="1">
    <citation type="submission" date="2023-12" db="EMBL/GenBank/DDBJ databases">
        <title>Whole genome sequencing of Paenibacillus phoenicis isolated from the Phoenix Mars Lander spacecraft assembly facility.</title>
        <authorList>
            <person name="Garcia A."/>
            <person name="Venkateswaran K."/>
        </authorList>
    </citation>
    <scope>NUCLEOTIDE SEQUENCE [LARGE SCALE GENOMIC DNA]</scope>
    <source>
        <strain evidence="1 2">3PO2SA</strain>
    </source>
</reference>
<dbReference type="Proteomes" id="UP001292216">
    <property type="component" value="Unassembled WGS sequence"/>
</dbReference>
<accession>A0ABU5PK12</accession>
<dbReference type="EMBL" id="JAYERP010000001">
    <property type="protein sequence ID" value="MEA3570279.1"/>
    <property type="molecule type" value="Genomic_DNA"/>
</dbReference>